<keyword evidence="3" id="KW-1185">Reference proteome</keyword>
<sequence length="166" mass="19679">MNRKTKLEDLSNEIFYEVFDYLHMLDIFIGFSSLNQRIWHMLKSIPLHINISLANSRKQIDFLLSHLTFHEDQVISINTSDRIRDHSSVIHLLFNRHYFINLKSCKLLLIYSMTKLNNIIKQIGNLNKLVILQIYQPDRSDLNENNNDELTRILLTNKSLSLRVLK</sequence>
<name>A0A816D664_9BILA</name>
<dbReference type="EMBL" id="CAJNOI010002145">
    <property type="protein sequence ID" value="CAF1460332.1"/>
    <property type="molecule type" value="Genomic_DNA"/>
</dbReference>
<reference evidence="2" key="1">
    <citation type="submission" date="2021-02" db="EMBL/GenBank/DDBJ databases">
        <authorList>
            <person name="Nowell W R."/>
        </authorList>
    </citation>
    <scope>NUCLEOTIDE SEQUENCE</scope>
</reference>
<evidence type="ECO:0000313" key="3">
    <source>
        <dbReference type="Proteomes" id="UP000663832"/>
    </source>
</evidence>
<protein>
    <recommendedName>
        <fullName evidence="4">F-box domain-containing protein</fullName>
    </recommendedName>
</protein>
<proteinExistence type="predicted"/>
<evidence type="ECO:0008006" key="4">
    <source>
        <dbReference type="Google" id="ProtNLM"/>
    </source>
</evidence>
<dbReference type="Proteomes" id="UP000663832">
    <property type="component" value="Unassembled WGS sequence"/>
</dbReference>
<dbReference type="Proteomes" id="UP000663877">
    <property type="component" value="Unassembled WGS sequence"/>
</dbReference>
<organism evidence="2 3">
    <name type="scientific">Adineta steineri</name>
    <dbReference type="NCBI Taxonomy" id="433720"/>
    <lineage>
        <taxon>Eukaryota</taxon>
        <taxon>Metazoa</taxon>
        <taxon>Spiralia</taxon>
        <taxon>Gnathifera</taxon>
        <taxon>Rotifera</taxon>
        <taxon>Eurotatoria</taxon>
        <taxon>Bdelloidea</taxon>
        <taxon>Adinetida</taxon>
        <taxon>Adinetidae</taxon>
        <taxon>Adineta</taxon>
    </lineage>
</organism>
<evidence type="ECO:0000313" key="2">
    <source>
        <dbReference type="EMBL" id="CAF1633057.1"/>
    </source>
</evidence>
<dbReference type="AlphaFoldDB" id="A0A816D664"/>
<dbReference type="OrthoDB" id="10041683at2759"/>
<dbReference type="EMBL" id="CAJNOM010002465">
    <property type="protein sequence ID" value="CAF1633057.1"/>
    <property type="molecule type" value="Genomic_DNA"/>
</dbReference>
<accession>A0A816D664</accession>
<comment type="caution">
    <text evidence="2">The sequence shown here is derived from an EMBL/GenBank/DDBJ whole genome shotgun (WGS) entry which is preliminary data.</text>
</comment>
<evidence type="ECO:0000313" key="1">
    <source>
        <dbReference type="EMBL" id="CAF1460332.1"/>
    </source>
</evidence>
<feature type="non-terminal residue" evidence="2">
    <location>
        <position position="166"/>
    </location>
</feature>
<gene>
    <name evidence="1" type="ORF">BJG266_LOCUS40942</name>
    <name evidence="2" type="ORF">QVE165_LOCUS57817</name>
</gene>